<dbReference type="InterPro" id="IPR011611">
    <property type="entry name" value="PfkB_dom"/>
</dbReference>
<dbReference type="InterPro" id="IPR002173">
    <property type="entry name" value="Carboh/pur_kinase_PfkB_CS"/>
</dbReference>
<gene>
    <name evidence="6" type="ORF">ENM42_03105</name>
</gene>
<comment type="caution">
    <text evidence="6">The sequence shown here is derived from an EMBL/GenBank/DDBJ whole genome shotgun (WGS) entry which is preliminary data.</text>
</comment>
<dbReference type="PANTHER" id="PTHR43320">
    <property type="entry name" value="SUGAR KINASE"/>
    <property type="match status" value="1"/>
</dbReference>
<dbReference type="PROSITE" id="PS00583">
    <property type="entry name" value="PFKB_KINASES_1"/>
    <property type="match status" value="1"/>
</dbReference>
<dbReference type="AlphaFoldDB" id="A0A7C5Y5L7"/>
<evidence type="ECO:0000256" key="4">
    <source>
        <dbReference type="RuleBase" id="RU003704"/>
    </source>
</evidence>
<keyword evidence="3 4" id="KW-0418">Kinase</keyword>
<dbReference type="PRINTS" id="PR00990">
    <property type="entry name" value="RIBOKINASE"/>
</dbReference>
<proteinExistence type="inferred from homology"/>
<dbReference type="SUPFAM" id="SSF53613">
    <property type="entry name" value="Ribokinase-like"/>
    <property type="match status" value="1"/>
</dbReference>
<evidence type="ECO:0000256" key="3">
    <source>
        <dbReference type="ARBA" id="ARBA00022777"/>
    </source>
</evidence>
<evidence type="ECO:0000256" key="1">
    <source>
        <dbReference type="ARBA" id="ARBA00010688"/>
    </source>
</evidence>
<evidence type="ECO:0000313" key="6">
    <source>
        <dbReference type="EMBL" id="HHR40797.1"/>
    </source>
</evidence>
<dbReference type="Gene3D" id="3.40.1190.20">
    <property type="match status" value="1"/>
</dbReference>
<dbReference type="InterPro" id="IPR029056">
    <property type="entry name" value="Ribokinase-like"/>
</dbReference>
<evidence type="ECO:0000259" key="5">
    <source>
        <dbReference type="Pfam" id="PF00294"/>
    </source>
</evidence>
<reference evidence="6" key="1">
    <citation type="journal article" date="2020" name="mSystems">
        <title>Genome- and Community-Level Interaction Insights into Carbon Utilization and Element Cycling Functions of Hydrothermarchaeota in Hydrothermal Sediment.</title>
        <authorList>
            <person name="Zhou Z."/>
            <person name="Liu Y."/>
            <person name="Xu W."/>
            <person name="Pan J."/>
            <person name="Luo Z.H."/>
            <person name="Li M."/>
        </authorList>
    </citation>
    <scope>NUCLEOTIDE SEQUENCE [LARGE SCALE GENOMIC DNA]</scope>
    <source>
        <strain evidence="6">SpSt-1084</strain>
    </source>
</reference>
<keyword evidence="2 4" id="KW-0808">Transferase</keyword>
<dbReference type="GO" id="GO:0016301">
    <property type="term" value="F:kinase activity"/>
    <property type="evidence" value="ECO:0007669"/>
    <property type="project" value="UniProtKB-KW"/>
</dbReference>
<feature type="domain" description="Carbohydrate kinase PfkB" evidence="5">
    <location>
        <begin position="6"/>
        <end position="293"/>
    </location>
</feature>
<dbReference type="EMBL" id="DRXS01000172">
    <property type="protein sequence ID" value="HHR40797.1"/>
    <property type="molecule type" value="Genomic_DNA"/>
</dbReference>
<comment type="similarity">
    <text evidence="1 4">Belongs to the carbohydrate kinase PfkB family.</text>
</comment>
<accession>A0A7C5Y5L7</accession>
<dbReference type="InterPro" id="IPR052700">
    <property type="entry name" value="Carb_kinase_PfkB-like"/>
</dbReference>
<dbReference type="PROSITE" id="PS00584">
    <property type="entry name" value="PFKB_KINASES_2"/>
    <property type="match status" value="1"/>
</dbReference>
<protein>
    <submittedName>
        <fullName evidence="6">Carbohydrate kinase family protein</fullName>
    </submittedName>
</protein>
<dbReference type="InterPro" id="IPR002139">
    <property type="entry name" value="Ribo/fructo_kinase"/>
</dbReference>
<organism evidence="6">
    <name type="scientific">Caldiarchaeum subterraneum</name>
    <dbReference type="NCBI Taxonomy" id="311458"/>
    <lineage>
        <taxon>Archaea</taxon>
        <taxon>Nitrososphaerota</taxon>
        <taxon>Candidatus Caldarchaeales</taxon>
        <taxon>Candidatus Caldarchaeaceae</taxon>
        <taxon>Candidatus Caldarchaeum</taxon>
    </lineage>
</organism>
<sequence>MALGTVAVVGDINFDIIAFHSKFPAKGAEELAQKAFFRHGGSAANIAHAFALLGLNVVMTGCVGRDLIGKTLVTDLAKTGIDISYIQSTSQDITGVVYIFVTADGERTMLAYRGANKHLQYNERIRKAIKNIDAIFFSGYSFLENSQKETAFKILDEVVGSGCLLSMDLCVPLATRTRILKRTASVMDYVFINVQEFEILSTQMDVKSVPELSSLWNCVVVLKRGKDGCMISTETGEVVKIPAKRVRPVDTTGAGDAFTAGFIYELLKGSTFERCGRTAVELGARASQVIGGRIDKVFLPARK</sequence>
<dbReference type="Pfam" id="PF00294">
    <property type="entry name" value="PfkB"/>
    <property type="match status" value="1"/>
</dbReference>
<evidence type="ECO:0000256" key="2">
    <source>
        <dbReference type="ARBA" id="ARBA00022679"/>
    </source>
</evidence>
<dbReference type="PANTHER" id="PTHR43320:SF3">
    <property type="entry name" value="CARBOHYDRATE KINASE PFKB DOMAIN-CONTAINING PROTEIN"/>
    <property type="match status" value="1"/>
</dbReference>
<name>A0A7C5Y5L7_CALS0</name>